<dbReference type="SUPFAM" id="SSF51735">
    <property type="entry name" value="NAD(P)-binding Rossmann-fold domains"/>
    <property type="match status" value="1"/>
</dbReference>
<evidence type="ECO:0000256" key="2">
    <source>
        <dbReference type="ARBA" id="ARBA00022857"/>
    </source>
</evidence>
<comment type="caution">
    <text evidence="4">The sequence shown here is derived from an EMBL/GenBank/DDBJ whole genome shotgun (WGS) entry which is preliminary data.</text>
</comment>
<name>A0AAD7FQ13_9AGAR</name>
<protein>
    <recommendedName>
        <fullName evidence="3">NmrA-like domain-containing protein</fullName>
    </recommendedName>
</protein>
<proteinExistence type="inferred from homology"/>
<dbReference type="PANTHER" id="PTHR42748">
    <property type="entry name" value="NITROGEN METABOLITE REPRESSION PROTEIN NMRA FAMILY MEMBER"/>
    <property type="match status" value="1"/>
</dbReference>
<dbReference type="AlphaFoldDB" id="A0AAD7FQ13"/>
<dbReference type="InterPro" id="IPR051164">
    <property type="entry name" value="NmrA-like_oxidored"/>
</dbReference>
<dbReference type="Gene3D" id="3.40.50.720">
    <property type="entry name" value="NAD(P)-binding Rossmann-like Domain"/>
    <property type="match status" value="1"/>
</dbReference>
<organism evidence="4 5">
    <name type="scientific">Roridomyces roridus</name>
    <dbReference type="NCBI Taxonomy" id="1738132"/>
    <lineage>
        <taxon>Eukaryota</taxon>
        <taxon>Fungi</taxon>
        <taxon>Dikarya</taxon>
        <taxon>Basidiomycota</taxon>
        <taxon>Agaricomycotina</taxon>
        <taxon>Agaricomycetes</taxon>
        <taxon>Agaricomycetidae</taxon>
        <taxon>Agaricales</taxon>
        <taxon>Marasmiineae</taxon>
        <taxon>Mycenaceae</taxon>
        <taxon>Roridomyces</taxon>
    </lineage>
</organism>
<keyword evidence="5" id="KW-1185">Reference proteome</keyword>
<sequence>MPIITIFTATGTQGEMYAHREDQLVVNNLLSGSSVLEAVLADGKYTPRAVTRNVDSAACKALIARGVEVVSGNLWDKESVKKALRGSEAVFGNVNYWDPEVRNSTDPQGKGEIVQGKNLVDAAKEEGVKVFIWSSVDSIPVYKTVIEEYLKESGVPYTLNSLEKTETGDYVIPIPKFGPEDTQSSTWVAHDLGQAAVALLNNYTNPNKAVLGKVYPVITMKFKYPEFAAAIATVFSNLKSLLLLTSRAMQFSFQTKIGLYRHTPFPNPDLVALGVKFGTMEEFIQAEVVPRFK</sequence>
<reference evidence="4" key="1">
    <citation type="submission" date="2023-03" db="EMBL/GenBank/DDBJ databases">
        <title>Massive genome expansion in bonnet fungi (Mycena s.s.) driven by repeated elements and novel gene families across ecological guilds.</title>
        <authorList>
            <consortium name="Lawrence Berkeley National Laboratory"/>
            <person name="Harder C.B."/>
            <person name="Miyauchi S."/>
            <person name="Viragh M."/>
            <person name="Kuo A."/>
            <person name="Thoen E."/>
            <person name="Andreopoulos B."/>
            <person name="Lu D."/>
            <person name="Skrede I."/>
            <person name="Drula E."/>
            <person name="Henrissat B."/>
            <person name="Morin E."/>
            <person name="Kohler A."/>
            <person name="Barry K."/>
            <person name="LaButti K."/>
            <person name="Morin E."/>
            <person name="Salamov A."/>
            <person name="Lipzen A."/>
            <person name="Mereny Z."/>
            <person name="Hegedus B."/>
            <person name="Baldrian P."/>
            <person name="Stursova M."/>
            <person name="Weitz H."/>
            <person name="Taylor A."/>
            <person name="Grigoriev I.V."/>
            <person name="Nagy L.G."/>
            <person name="Martin F."/>
            <person name="Kauserud H."/>
        </authorList>
    </citation>
    <scope>NUCLEOTIDE SEQUENCE</scope>
    <source>
        <strain evidence="4">9284</strain>
    </source>
</reference>
<dbReference type="Proteomes" id="UP001221142">
    <property type="component" value="Unassembled WGS sequence"/>
</dbReference>
<dbReference type="EMBL" id="JARKIF010000006">
    <property type="protein sequence ID" value="KAJ7636570.1"/>
    <property type="molecule type" value="Genomic_DNA"/>
</dbReference>
<feature type="domain" description="NmrA-like" evidence="3">
    <location>
        <begin position="32"/>
        <end position="158"/>
    </location>
</feature>
<dbReference type="Gene3D" id="3.90.25.10">
    <property type="entry name" value="UDP-galactose 4-epimerase, domain 1"/>
    <property type="match status" value="1"/>
</dbReference>
<accession>A0AAD7FQ13</accession>
<dbReference type="InterPro" id="IPR008030">
    <property type="entry name" value="NmrA-like"/>
</dbReference>
<evidence type="ECO:0000259" key="3">
    <source>
        <dbReference type="Pfam" id="PF05368"/>
    </source>
</evidence>
<dbReference type="PANTHER" id="PTHR42748:SF7">
    <property type="entry name" value="NMRA LIKE REDOX SENSOR 1-RELATED"/>
    <property type="match status" value="1"/>
</dbReference>
<dbReference type="Pfam" id="PF05368">
    <property type="entry name" value="NmrA"/>
    <property type="match status" value="1"/>
</dbReference>
<evidence type="ECO:0000256" key="1">
    <source>
        <dbReference type="ARBA" id="ARBA00006328"/>
    </source>
</evidence>
<evidence type="ECO:0000313" key="5">
    <source>
        <dbReference type="Proteomes" id="UP001221142"/>
    </source>
</evidence>
<keyword evidence="2" id="KW-0521">NADP</keyword>
<evidence type="ECO:0000313" key="4">
    <source>
        <dbReference type="EMBL" id="KAJ7636570.1"/>
    </source>
</evidence>
<gene>
    <name evidence="4" type="ORF">FB45DRAFT_864599</name>
</gene>
<comment type="similarity">
    <text evidence="1">Belongs to the NmrA-type oxidoreductase family.</text>
</comment>
<dbReference type="InterPro" id="IPR036291">
    <property type="entry name" value="NAD(P)-bd_dom_sf"/>
</dbReference>